<dbReference type="GO" id="GO:0003735">
    <property type="term" value="F:structural constituent of ribosome"/>
    <property type="evidence" value="ECO:0007669"/>
    <property type="project" value="InterPro"/>
</dbReference>
<evidence type="ECO:0000313" key="5">
    <source>
        <dbReference type="Proteomes" id="UP000553632"/>
    </source>
</evidence>
<comment type="caution">
    <text evidence="4">The sequence shown here is derived from an EMBL/GenBank/DDBJ whole genome shotgun (WGS) entry which is preliminary data.</text>
</comment>
<dbReference type="InterPro" id="IPR014719">
    <property type="entry name" value="Ribosomal_bL12_C/ClpS-like"/>
</dbReference>
<dbReference type="PANTHER" id="PTHR45987:SF4">
    <property type="entry name" value="LARGE RIBOSOMAL SUBUNIT PROTEIN BL12M"/>
    <property type="match status" value="1"/>
</dbReference>
<evidence type="ECO:0000313" key="4">
    <source>
        <dbReference type="EMBL" id="KAF4730116.1"/>
    </source>
</evidence>
<keyword evidence="1" id="KW-0689">Ribosomal protein</keyword>
<reference evidence="4 5" key="1">
    <citation type="submission" date="2020-04" db="EMBL/GenBank/DDBJ databases">
        <title>Perkinsus olseni comparative genomics.</title>
        <authorList>
            <person name="Bogema D.R."/>
        </authorList>
    </citation>
    <scope>NUCLEOTIDE SEQUENCE [LARGE SCALE GENOMIC DNA]</scope>
    <source>
        <strain evidence="4 5">ATCC PRA-207</strain>
    </source>
</reference>
<dbReference type="Gene3D" id="3.30.1390.10">
    <property type="match status" value="1"/>
</dbReference>
<sequence length="239" mass="25669">MLSCTTRRGGSTTAGRLCSKVLGVRHVSTAARVDQRGADNAFSSMFELADEKRNHLQEIVDEIMTLELRDARDLADVLEASLDSENFITTSVIPGRHPFPRPMHMFSGLDAATRPGMYQPYGLGGMLPQLGSPTTAPAVPQQTIAEPVVTRSPSEPEAPKEAAAPAQASSVVTLKLVSYEDGKKVTVVKEVRALLGLGLKESKDMVEDLPKILKKGLDKGEAQKVMEKFKSAGAEVVIA</sequence>
<dbReference type="GO" id="GO:0003729">
    <property type="term" value="F:mRNA binding"/>
    <property type="evidence" value="ECO:0007669"/>
    <property type="project" value="TreeGrafter"/>
</dbReference>
<organism evidence="4 5">
    <name type="scientific">Perkinsus olseni</name>
    <name type="common">Perkinsus atlanticus</name>
    <dbReference type="NCBI Taxonomy" id="32597"/>
    <lineage>
        <taxon>Eukaryota</taxon>
        <taxon>Sar</taxon>
        <taxon>Alveolata</taxon>
        <taxon>Perkinsozoa</taxon>
        <taxon>Perkinsea</taxon>
        <taxon>Perkinsida</taxon>
        <taxon>Perkinsidae</taxon>
        <taxon>Perkinsus</taxon>
    </lineage>
</organism>
<dbReference type="SUPFAM" id="SSF54736">
    <property type="entry name" value="ClpS-like"/>
    <property type="match status" value="1"/>
</dbReference>
<proteinExistence type="predicted"/>
<dbReference type="AlphaFoldDB" id="A0A7J6SCM0"/>
<dbReference type="InterPro" id="IPR013823">
    <property type="entry name" value="Ribosomal_bL12_C"/>
</dbReference>
<dbReference type="EMBL" id="JABANO010019477">
    <property type="protein sequence ID" value="KAF4730116.1"/>
    <property type="molecule type" value="Genomic_DNA"/>
</dbReference>
<dbReference type="Pfam" id="PF00542">
    <property type="entry name" value="Ribosomal_L12"/>
    <property type="match status" value="1"/>
</dbReference>
<name>A0A7J6SCM0_PEROL</name>
<feature type="domain" description="Large ribosomal subunit protein bL12 C-terminal" evidence="3">
    <location>
        <begin position="174"/>
        <end position="238"/>
    </location>
</feature>
<dbReference type="InterPro" id="IPR000206">
    <property type="entry name" value="Ribosomal_bL12"/>
</dbReference>
<keyword evidence="5" id="KW-1185">Reference proteome</keyword>
<dbReference type="PANTHER" id="PTHR45987">
    <property type="entry name" value="39S RIBOSOMAL PROTEIN L12"/>
    <property type="match status" value="1"/>
</dbReference>
<dbReference type="GO" id="GO:0005840">
    <property type="term" value="C:ribosome"/>
    <property type="evidence" value="ECO:0007669"/>
    <property type="project" value="UniProtKB-KW"/>
</dbReference>
<protein>
    <recommendedName>
        <fullName evidence="3">Large ribosomal subunit protein bL12 C-terminal domain-containing protein</fullName>
    </recommendedName>
</protein>
<evidence type="ECO:0000256" key="2">
    <source>
        <dbReference type="ARBA" id="ARBA00023274"/>
    </source>
</evidence>
<dbReference type="Proteomes" id="UP000553632">
    <property type="component" value="Unassembled WGS sequence"/>
</dbReference>
<dbReference type="GO" id="GO:0006412">
    <property type="term" value="P:translation"/>
    <property type="evidence" value="ECO:0007669"/>
    <property type="project" value="InterPro"/>
</dbReference>
<evidence type="ECO:0000259" key="3">
    <source>
        <dbReference type="Pfam" id="PF00542"/>
    </source>
</evidence>
<keyword evidence="2" id="KW-0687">Ribonucleoprotein</keyword>
<gene>
    <name evidence="4" type="ORF">FOZ63_025218</name>
</gene>
<dbReference type="GO" id="GO:1990904">
    <property type="term" value="C:ribonucleoprotein complex"/>
    <property type="evidence" value="ECO:0007669"/>
    <property type="project" value="UniProtKB-KW"/>
</dbReference>
<evidence type="ECO:0000256" key="1">
    <source>
        <dbReference type="ARBA" id="ARBA00022980"/>
    </source>
</evidence>
<accession>A0A7J6SCM0</accession>